<feature type="region of interest" description="Disordered" evidence="1">
    <location>
        <begin position="106"/>
        <end position="150"/>
    </location>
</feature>
<feature type="region of interest" description="Disordered" evidence="1">
    <location>
        <begin position="248"/>
        <end position="334"/>
    </location>
</feature>
<dbReference type="OrthoDB" id="2804680at2759"/>
<proteinExistence type="predicted"/>
<evidence type="ECO:0000313" key="3">
    <source>
        <dbReference type="Proteomes" id="UP000076727"/>
    </source>
</evidence>
<accession>A0A165U8A2</accession>
<dbReference type="AlphaFoldDB" id="A0A165U8A2"/>
<gene>
    <name evidence="2" type="ORF">DAEQUDRAFT_720718</name>
</gene>
<name>A0A165U8A2_9APHY</name>
<dbReference type="Proteomes" id="UP000076727">
    <property type="component" value="Unassembled WGS sequence"/>
</dbReference>
<sequence length="334" mass="36483">MANPSLTLLVTSLTWKPLERCIHNKHIHQYHQSPKAQKLPITKKRLVFDGVVIPVPSRLSAPESHGSSGATHAYVQDASPAHESAREPEDHDITLLGIPSIECDRVHASPTSSGTEAPSAERGQCHKLRRRPQTPWTTRDTHSGSSTRNAAAFGTNELIADVDTIDRLLGAQWAPTVLIPGYAEPRSVAWEVGLRFNAPTVATMGHTDGRGSWRSYSMPRWSRTAMLKERLDTRLGAGDFNRALYKRPKPGTAQVQPERTPNDVICADESNGDAVSRAQRGKRPRSPEIGSTGTTMDDASEAATAEGSRPMKRHMSCHSLDPRDASEDDGPTDV</sequence>
<evidence type="ECO:0000256" key="1">
    <source>
        <dbReference type="SAM" id="MobiDB-lite"/>
    </source>
</evidence>
<keyword evidence="3" id="KW-1185">Reference proteome</keyword>
<dbReference type="EMBL" id="KV429033">
    <property type="protein sequence ID" value="KZT74541.1"/>
    <property type="molecule type" value="Genomic_DNA"/>
</dbReference>
<protein>
    <submittedName>
        <fullName evidence="2">Uncharacterized protein</fullName>
    </submittedName>
</protein>
<evidence type="ECO:0000313" key="2">
    <source>
        <dbReference type="EMBL" id="KZT74541.1"/>
    </source>
</evidence>
<feature type="compositionally biased region" description="Polar residues" evidence="1">
    <location>
        <begin position="134"/>
        <end position="149"/>
    </location>
</feature>
<organism evidence="2 3">
    <name type="scientific">Daedalea quercina L-15889</name>
    <dbReference type="NCBI Taxonomy" id="1314783"/>
    <lineage>
        <taxon>Eukaryota</taxon>
        <taxon>Fungi</taxon>
        <taxon>Dikarya</taxon>
        <taxon>Basidiomycota</taxon>
        <taxon>Agaricomycotina</taxon>
        <taxon>Agaricomycetes</taxon>
        <taxon>Polyporales</taxon>
        <taxon>Fomitopsis</taxon>
    </lineage>
</organism>
<reference evidence="2 3" key="1">
    <citation type="journal article" date="2016" name="Mol. Biol. Evol.">
        <title>Comparative Genomics of Early-Diverging Mushroom-Forming Fungi Provides Insights into the Origins of Lignocellulose Decay Capabilities.</title>
        <authorList>
            <person name="Nagy L.G."/>
            <person name="Riley R."/>
            <person name="Tritt A."/>
            <person name="Adam C."/>
            <person name="Daum C."/>
            <person name="Floudas D."/>
            <person name="Sun H."/>
            <person name="Yadav J.S."/>
            <person name="Pangilinan J."/>
            <person name="Larsson K.H."/>
            <person name="Matsuura K."/>
            <person name="Barry K."/>
            <person name="Labutti K."/>
            <person name="Kuo R."/>
            <person name="Ohm R.A."/>
            <person name="Bhattacharya S.S."/>
            <person name="Shirouzu T."/>
            <person name="Yoshinaga Y."/>
            <person name="Martin F.M."/>
            <person name="Grigoriev I.V."/>
            <person name="Hibbett D.S."/>
        </authorList>
    </citation>
    <scope>NUCLEOTIDE SEQUENCE [LARGE SCALE GENOMIC DNA]</scope>
    <source>
        <strain evidence="2 3">L-15889</strain>
    </source>
</reference>